<accession>A0A1Q8RVR8</accession>
<gene>
    <name evidence="1" type="ORF">CCHL11_01809</name>
</gene>
<protein>
    <submittedName>
        <fullName evidence="1">Uncharacterized protein</fullName>
    </submittedName>
</protein>
<feature type="non-terminal residue" evidence="1">
    <location>
        <position position="1"/>
    </location>
</feature>
<evidence type="ECO:0000313" key="2">
    <source>
        <dbReference type="Proteomes" id="UP000186583"/>
    </source>
</evidence>
<name>A0A1Q8RVR8_9PEZI</name>
<dbReference type="Proteomes" id="UP000186583">
    <property type="component" value="Unassembled WGS sequence"/>
</dbReference>
<evidence type="ECO:0000313" key="1">
    <source>
        <dbReference type="EMBL" id="OLN88603.1"/>
    </source>
</evidence>
<proteinExistence type="predicted"/>
<dbReference type="STRING" id="708187.A0A1Q8RVR8"/>
<keyword evidence="2" id="KW-1185">Reference proteome</keyword>
<feature type="non-terminal residue" evidence="1">
    <location>
        <position position="493"/>
    </location>
</feature>
<dbReference type="OrthoDB" id="9988102at2759"/>
<comment type="caution">
    <text evidence="1">The sequence shown here is derived from an EMBL/GenBank/DDBJ whole genome shotgun (WGS) entry which is preliminary data.</text>
</comment>
<sequence length="493" mass="53896">PQDDLVSTVKRCYPKYRIGPGPASARNALVILASRQYASWLQDEKFMSALVEPFAPEYDAKSGQEQEQRQLHVLAAAVDGLHPLRPFGKIPHGFSFCHGEKRTIMQKLWDEGQPESSQDSKLEAAITFHLKSNSPEIPGRETCTFPLANTIFQNGLQSTLLASCWVRPDRGAVPDLVRLVEKRAQDVNCMSATRKGMGNVLAPYVPMTPPRKILTGLGNIVRQVEINGKEAPASGELEVAVHELFDRRKREGHEFPPGPVGVWALVVPPGSSQAVTVEQLQHMYETSKIASTTAKAEWECAQKWRGLGSFLQGRGARVYKILSGGGGWGKKQGLLSLDPETKYPPSEQDDLETFIHSFAGQHDGNAPEAVVAPGSYIQYFVTPPDSAKPRELTKVGVPYTSFDIAFGVSESTLGESTPLVEGMSSLTQGQSPWSFVPLHFGAVTSRGLFLRSRSKQETTAKVTDSKLDVPGSMVGFMRPKSEAHDDVGSLDLE</sequence>
<organism evidence="1 2">
    <name type="scientific">Colletotrichum chlorophyti</name>
    <dbReference type="NCBI Taxonomy" id="708187"/>
    <lineage>
        <taxon>Eukaryota</taxon>
        <taxon>Fungi</taxon>
        <taxon>Dikarya</taxon>
        <taxon>Ascomycota</taxon>
        <taxon>Pezizomycotina</taxon>
        <taxon>Sordariomycetes</taxon>
        <taxon>Hypocreomycetidae</taxon>
        <taxon>Glomerellales</taxon>
        <taxon>Glomerellaceae</taxon>
        <taxon>Colletotrichum</taxon>
    </lineage>
</organism>
<dbReference type="AlphaFoldDB" id="A0A1Q8RVR8"/>
<dbReference type="EMBL" id="MPGH01000087">
    <property type="protein sequence ID" value="OLN88603.1"/>
    <property type="molecule type" value="Genomic_DNA"/>
</dbReference>
<reference evidence="1 2" key="1">
    <citation type="submission" date="2016-11" db="EMBL/GenBank/DDBJ databases">
        <title>Draft Genome Assembly of Colletotrichum chlorophyti a pathogen of herbaceous plants.</title>
        <authorList>
            <person name="Gan P."/>
            <person name="Narusaka M."/>
            <person name="Tsushima A."/>
            <person name="Narusaka Y."/>
            <person name="Takano Y."/>
            <person name="Shirasu K."/>
        </authorList>
    </citation>
    <scope>NUCLEOTIDE SEQUENCE [LARGE SCALE GENOMIC DNA]</scope>
    <source>
        <strain evidence="1 2">NTL11</strain>
    </source>
</reference>